<keyword evidence="3" id="KW-0489">Methyltransferase</keyword>
<dbReference type="Proteomes" id="UP001321125">
    <property type="component" value="Unassembled WGS sequence"/>
</dbReference>
<dbReference type="PANTHER" id="PTHR44068:SF11">
    <property type="entry name" value="GERANYL DIPHOSPHATE 2-C-METHYLTRANSFERASE"/>
    <property type="match status" value="1"/>
</dbReference>
<proteinExistence type="predicted"/>
<evidence type="ECO:0000259" key="2">
    <source>
        <dbReference type="Pfam" id="PF08241"/>
    </source>
</evidence>
<keyword evidence="1" id="KW-0808">Transferase</keyword>
<dbReference type="CDD" id="cd02440">
    <property type="entry name" value="AdoMet_MTases"/>
    <property type="match status" value="1"/>
</dbReference>
<evidence type="ECO:0000313" key="4">
    <source>
        <dbReference type="Proteomes" id="UP001321125"/>
    </source>
</evidence>
<sequence length="273" mass="30078">MAFHSPLVTHYHQALRDREVLEQIRAHYPDGPTLPQLAPLDQLHIGGMAASARLLNLIDPVAPTRVLDIGAGLGGLMRQGAALGYHMVGLDITHRFNVLNQSLSALAGSPPLVSITADACSLPFESGCFNAVVFQHSLLNMPDAARVMDECHRVLSANGQLVMHEVISGPNVEDLVYPVPWADSPAHSHLLTQDALVHLLESKGFHIQHLDDWSDTALEWRQRQRHKEQIPRTAVLSPAWVFGDRFTQMGKQLVENLVNGAIKLVEIKARCYA</sequence>
<dbReference type="InterPro" id="IPR050447">
    <property type="entry name" value="Erg6_SMT_methyltransf"/>
</dbReference>
<dbReference type="Gene3D" id="3.40.50.150">
    <property type="entry name" value="Vaccinia Virus protein VP39"/>
    <property type="match status" value="1"/>
</dbReference>
<dbReference type="RefSeq" id="WP_268901437.1">
    <property type="nucleotide sequence ID" value="NZ_JAKNQT010000001.1"/>
</dbReference>
<gene>
    <name evidence="3" type="ORF">L0635_06550</name>
</gene>
<comment type="caution">
    <text evidence="3">The sequence shown here is derived from an EMBL/GenBank/DDBJ whole genome shotgun (WGS) entry which is preliminary data.</text>
</comment>
<dbReference type="InterPro" id="IPR029063">
    <property type="entry name" value="SAM-dependent_MTases_sf"/>
</dbReference>
<dbReference type="Pfam" id="PF08241">
    <property type="entry name" value="Methyltransf_11"/>
    <property type="match status" value="1"/>
</dbReference>
<name>A0ABT4IUT1_9GAMM</name>
<dbReference type="PANTHER" id="PTHR44068">
    <property type="entry name" value="ZGC:194242"/>
    <property type="match status" value="1"/>
</dbReference>
<keyword evidence="4" id="KW-1185">Reference proteome</keyword>
<protein>
    <submittedName>
        <fullName evidence="3">Class I SAM-dependent methyltransferase</fullName>
    </submittedName>
</protein>
<dbReference type="GO" id="GO:0008168">
    <property type="term" value="F:methyltransferase activity"/>
    <property type="evidence" value="ECO:0007669"/>
    <property type="project" value="UniProtKB-KW"/>
</dbReference>
<reference evidence="3 4" key="1">
    <citation type="submission" date="2022-02" db="EMBL/GenBank/DDBJ databases">
        <title>Study of halophilic communities from a Mexican lake.</title>
        <authorList>
            <person name="Hernandez-Soto L.M."/>
            <person name="Martinez-Abarca F."/>
            <person name="Ramirez-Saad H.C."/>
            <person name="Aguirre-Garrido J.F."/>
        </authorList>
    </citation>
    <scope>NUCLEOTIDE SEQUENCE [LARGE SCALE GENOMIC DNA]</scope>
    <source>
        <strain evidence="3 4">Hjan13</strain>
    </source>
</reference>
<organism evidence="3 4">
    <name type="scientific">Vreelandella janggokensis</name>
    <dbReference type="NCBI Taxonomy" id="370767"/>
    <lineage>
        <taxon>Bacteria</taxon>
        <taxon>Pseudomonadati</taxon>
        <taxon>Pseudomonadota</taxon>
        <taxon>Gammaproteobacteria</taxon>
        <taxon>Oceanospirillales</taxon>
        <taxon>Halomonadaceae</taxon>
        <taxon>Vreelandella</taxon>
    </lineage>
</organism>
<feature type="domain" description="Methyltransferase type 11" evidence="2">
    <location>
        <begin position="67"/>
        <end position="163"/>
    </location>
</feature>
<evidence type="ECO:0000256" key="1">
    <source>
        <dbReference type="ARBA" id="ARBA00022679"/>
    </source>
</evidence>
<dbReference type="InterPro" id="IPR013216">
    <property type="entry name" value="Methyltransf_11"/>
</dbReference>
<dbReference type="SUPFAM" id="SSF53335">
    <property type="entry name" value="S-adenosyl-L-methionine-dependent methyltransferases"/>
    <property type="match status" value="1"/>
</dbReference>
<dbReference type="EMBL" id="JAKNQU010000002">
    <property type="protein sequence ID" value="MCZ0926737.1"/>
    <property type="molecule type" value="Genomic_DNA"/>
</dbReference>
<evidence type="ECO:0000313" key="3">
    <source>
        <dbReference type="EMBL" id="MCZ0926737.1"/>
    </source>
</evidence>
<accession>A0ABT4IUT1</accession>
<dbReference type="GO" id="GO:0032259">
    <property type="term" value="P:methylation"/>
    <property type="evidence" value="ECO:0007669"/>
    <property type="project" value="UniProtKB-KW"/>
</dbReference>